<dbReference type="PANTHER" id="PTHR47706">
    <property type="entry name" value="NMRA-LIKE FAMILY PROTEIN"/>
    <property type="match status" value="1"/>
</dbReference>
<keyword evidence="5" id="KW-1185">Reference proteome</keyword>
<evidence type="ECO:0000313" key="4">
    <source>
        <dbReference type="EMBL" id="KAK7415658.1"/>
    </source>
</evidence>
<dbReference type="Proteomes" id="UP001498476">
    <property type="component" value="Unassembled WGS sequence"/>
</dbReference>
<dbReference type="Gene3D" id="3.40.50.720">
    <property type="entry name" value="NAD(P)-binding Rossmann-like Domain"/>
    <property type="match status" value="1"/>
</dbReference>
<dbReference type="Pfam" id="PF05368">
    <property type="entry name" value="NmrA"/>
    <property type="match status" value="1"/>
</dbReference>
<dbReference type="EMBL" id="JAZAVJ010000079">
    <property type="protein sequence ID" value="KAK7415658.1"/>
    <property type="molecule type" value="Genomic_DNA"/>
</dbReference>
<evidence type="ECO:0000313" key="5">
    <source>
        <dbReference type="Proteomes" id="UP001498476"/>
    </source>
</evidence>
<proteinExistence type="predicted"/>
<comment type="caution">
    <text evidence="4">The sequence shown here is derived from an EMBL/GenBank/DDBJ whole genome shotgun (WGS) entry which is preliminary data.</text>
</comment>
<organism evidence="4 5">
    <name type="scientific">Neonectria punicea</name>
    <dbReference type="NCBI Taxonomy" id="979145"/>
    <lineage>
        <taxon>Eukaryota</taxon>
        <taxon>Fungi</taxon>
        <taxon>Dikarya</taxon>
        <taxon>Ascomycota</taxon>
        <taxon>Pezizomycotina</taxon>
        <taxon>Sordariomycetes</taxon>
        <taxon>Hypocreomycetidae</taxon>
        <taxon>Hypocreales</taxon>
        <taxon>Nectriaceae</taxon>
        <taxon>Neonectria</taxon>
    </lineage>
</organism>
<feature type="domain" description="NmrA-like" evidence="3">
    <location>
        <begin position="2"/>
        <end position="255"/>
    </location>
</feature>
<dbReference type="PANTHER" id="PTHR47706:SF6">
    <property type="entry name" value="NMRA-LIKE FAMILY PROTEIN (AFU_ORTHOLOGUE AFUA_6G00280)"/>
    <property type="match status" value="1"/>
</dbReference>
<keyword evidence="1" id="KW-0521">NADP</keyword>
<dbReference type="InterPro" id="IPR008030">
    <property type="entry name" value="NmrA-like"/>
</dbReference>
<name>A0ABR1H3G5_9HYPO</name>
<dbReference type="InterPro" id="IPR036291">
    <property type="entry name" value="NAD(P)-bd_dom_sf"/>
</dbReference>
<reference evidence="4 5" key="1">
    <citation type="journal article" date="2025" name="Microbiol. Resour. Announc.">
        <title>Draft genome sequences for Neonectria magnoliae and Neonectria punicea, canker pathogens of Liriodendron tulipifera and Acer saccharum in West Virginia.</title>
        <authorList>
            <person name="Petronek H.M."/>
            <person name="Kasson M.T."/>
            <person name="Metheny A.M."/>
            <person name="Stauder C.M."/>
            <person name="Lovett B."/>
            <person name="Lynch S.C."/>
            <person name="Garnas J.R."/>
            <person name="Kasson L.R."/>
            <person name="Stajich J.E."/>
        </authorList>
    </citation>
    <scope>NUCLEOTIDE SEQUENCE [LARGE SCALE GENOMIC DNA]</scope>
    <source>
        <strain evidence="4 5">NRRL 64653</strain>
    </source>
</reference>
<dbReference type="SUPFAM" id="SSF51735">
    <property type="entry name" value="NAD(P)-binding Rossmann-fold domains"/>
    <property type="match status" value="1"/>
</dbReference>
<gene>
    <name evidence="4" type="ORF">QQX98_005690</name>
</gene>
<accession>A0ABR1H3G5</accession>
<sequence>MRVALVGATGETGTSVIDGLLKSSGAFDLTALVRPSSLGKPAVEELKTRGEDVVSADLQGPQESLVRILKGIDVVISTIHYQALGDEIPLATAAKAAGVKRYVPCFFATVAPKGIMQLRDVKEDILCHVQRLYLPFTVIDIGWWYQIALPRVPSGRFDYALLAPINSIFEGGETPIALTDARDIGLYVAKIISDPKTIHQKVFAFSECLTQNQVVKLVEKVSGEKVNSTKEIETSLSEIKRKDSDTVSQMRAMYEYWYFWGVRGDNSPEHAKYLGYLIAADLYPDLKGRSLETFVREIADQKARKAYSQ</sequence>
<keyword evidence="2" id="KW-0560">Oxidoreductase</keyword>
<dbReference type="InterPro" id="IPR051609">
    <property type="entry name" value="NmrA/Isoflavone_reductase-like"/>
</dbReference>
<evidence type="ECO:0000256" key="2">
    <source>
        <dbReference type="ARBA" id="ARBA00023002"/>
    </source>
</evidence>
<evidence type="ECO:0000256" key="1">
    <source>
        <dbReference type="ARBA" id="ARBA00022857"/>
    </source>
</evidence>
<evidence type="ECO:0000259" key="3">
    <source>
        <dbReference type="Pfam" id="PF05368"/>
    </source>
</evidence>
<protein>
    <recommendedName>
        <fullName evidence="3">NmrA-like domain-containing protein</fullName>
    </recommendedName>
</protein>
<dbReference type="Gene3D" id="3.90.25.10">
    <property type="entry name" value="UDP-galactose 4-epimerase, domain 1"/>
    <property type="match status" value="1"/>
</dbReference>